<evidence type="ECO:0000259" key="2">
    <source>
        <dbReference type="PROSITE" id="PS50883"/>
    </source>
</evidence>
<accession>A0A2W2H2E6</accession>
<dbReference type="PROSITE" id="PS50883">
    <property type="entry name" value="EAL"/>
    <property type="match status" value="1"/>
</dbReference>
<gene>
    <name evidence="4" type="ORF">C1I98_04900</name>
</gene>
<dbReference type="SMART" id="SM00052">
    <property type="entry name" value="EAL"/>
    <property type="match status" value="1"/>
</dbReference>
<dbReference type="SMART" id="SM00267">
    <property type="entry name" value="GGDEF"/>
    <property type="match status" value="1"/>
</dbReference>
<dbReference type="PROSITE" id="PS50887">
    <property type="entry name" value="GGDEF"/>
    <property type="match status" value="1"/>
</dbReference>
<name>A0A2W2H2E6_9ACTN</name>
<dbReference type="SUPFAM" id="SSF141868">
    <property type="entry name" value="EAL domain-like"/>
    <property type="match status" value="1"/>
</dbReference>
<dbReference type="PANTHER" id="PTHR44757:SF2">
    <property type="entry name" value="BIOFILM ARCHITECTURE MAINTENANCE PROTEIN MBAA"/>
    <property type="match status" value="1"/>
</dbReference>
<dbReference type="InterPro" id="IPR035919">
    <property type="entry name" value="EAL_sf"/>
</dbReference>
<dbReference type="AlphaFoldDB" id="A0A2W2H2E6"/>
<feature type="transmembrane region" description="Helical" evidence="1">
    <location>
        <begin position="91"/>
        <end position="113"/>
    </location>
</feature>
<evidence type="ECO:0000259" key="3">
    <source>
        <dbReference type="PROSITE" id="PS50887"/>
    </source>
</evidence>
<dbReference type="CDD" id="cd01948">
    <property type="entry name" value="EAL"/>
    <property type="match status" value="1"/>
</dbReference>
<dbReference type="EMBL" id="POUA01000022">
    <property type="protein sequence ID" value="PZG54113.1"/>
    <property type="molecule type" value="Genomic_DNA"/>
</dbReference>
<keyword evidence="5" id="KW-1185">Reference proteome</keyword>
<dbReference type="InterPro" id="IPR052155">
    <property type="entry name" value="Biofilm_reg_signaling"/>
</dbReference>
<evidence type="ECO:0000313" key="4">
    <source>
        <dbReference type="EMBL" id="PZG54113.1"/>
    </source>
</evidence>
<dbReference type="InterPro" id="IPR001633">
    <property type="entry name" value="EAL_dom"/>
</dbReference>
<dbReference type="PANTHER" id="PTHR44757">
    <property type="entry name" value="DIGUANYLATE CYCLASE DGCP"/>
    <property type="match status" value="1"/>
</dbReference>
<sequence>MTDPTDTRDTGPRVGSPLWAYLAGVITIGFTTLAVALALLDPAEAAGLTREPLFWMLGVLVVLGELRPVMISSSVVVNGTYPSVMFNFAVLMHYGLPVALLLHAVAVLVNGVVTRKAWHRVMFNIAQVTMAGTAAAAVLTAFGIRPSPLAPWVPGGGDLIAIVFAAAAYFLVRAMLVCWAVSLHERRSPMRVIRATIGHQALVYTGLLGLAPLVVVVMTYSPVLVPLFVAPLVAVYFTAGMSMRRDHQALHDGLTGLPNRKLLLLRTEEAIAEARGEDRVGLFLLDLDRFKEVNDTLGHPVGDRLLQIVAHRLTHSVRPGDVVARLGGDEFAVLLPSVRDATAAREVAARLRVALTEPVRLEGMTFDLDASVGIALHPDHAPDFQLLLQRADVAMYLAKEGRTGVETYVADRDRNSPERLLLLGDLRRGLDAGELTLHYQPKIGLGTGRVVGLEGLLRWEHPTRGLIAPADFVPLAEQSYLMRQLTQYVIDAALKQAASWWDAGLRVQVSVNVSARDLLDSGLPERLAAGLDRYGLPPTAIQLEVTERILMTDQAYAADMIHALVGLGVPLALDDFGTGYSSLVRLQRMAVSEVKIDASFVRRLADPAGEDNARIVRSIIDLVRSLGLRSVAEGVETDEVSRRLSEMGCDVGQGWWFCAAMPAGEATTWLRSRRTMLAPAQGPAAVFTAAGAAARTVPAGERMPAAVGKAGFNDGLTDGLAMADLW</sequence>
<dbReference type="CDD" id="cd01949">
    <property type="entry name" value="GGDEF"/>
    <property type="match status" value="1"/>
</dbReference>
<dbReference type="NCBIfam" id="TIGR00254">
    <property type="entry name" value="GGDEF"/>
    <property type="match status" value="1"/>
</dbReference>
<feature type="domain" description="GGDEF" evidence="3">
    <location>
        <begin position="278"/>
        <end position="410"/>
    </location>
</feature>
<dbReference type="Gene3D" id="3.20.20.450">
    <property type="entry name" value="EAL domain"/>
    <property type="match status" value="1"/>
</dbReference>
<dbReference type="InterPro" id="IPR000160">
    <property type="entry name" value="GGDEF_dom"/>
</dbReference>
<organism evidence="4 5">
    <name type="scientific">Spongiactinospora gelatinilytica</name>
    <dbReference type="NCBI Taxonomy" id="2666298"/>
    <lineage>
        <taxon>Bacteria</taxon>
        <taxon>Bacillati</taxon>
        <taxon>Actinomycetota</taxon>
        <taxon>Actinomycetes</taxon>
        <taxon>Streptosporangiales</taxon>
        <taxon>Streptosporangiaceae</taxon>
        <taxon>Spongiactinospora</taxon>
    </lineage>
</organism>
<evidence type="ECO:0000313" key="5">
    <source>
        <dbReference type="Proteomes" id="UP000248544"/>
    </source>
</evidence>
<dbReference type="Gene3D" id="3.30.70.270">
    <property type="match status" value="1"/>
</dbReference>
<dbReference type="Pfam" id="PF00563">
    <property type="entry name" value="EAL"/>
    <property type="match status" value="1"/>
</dbReference>
<reference evidence="4 5" key="1">
    <citation type="submission" date="2018-01" db="EMBL/GenBank/DDBJ databases">
        <title>Draft genome sequence of Sphaerisporangium sp. 7K107.</title>
        <authorList>
            <person name="Sahin N."/>
            <person name="Saygin H."/>
            <person name="Ay H."/>
        </authorList>
    </citation>
    <scope>NUCLEOTIDE SEQUENCE [LARGE SCALE GENOMIC DNA]</scope>
    <source>
        <strain evidence="4 5">7K107</strain>
    </source>
</reference>
<dbReference type="InterPro" id="IPR029787">
    <property type="entry name" value="Nucleotide_cyclase"/>
</dbReference>
<dbReference type="Pfam" id="PF00990">
    <property type="entry name" value="GGDEF"/>
    <property type="match status" value="1"/>
</dbReference>
<proteinExistence type="predicted"/>
<dbReference type="RefSeq" id="WP_111165867.1">
    <property type="nucleotide sequence ID" value="NZ_POUA01000022.1"/>
</dbReference>
<dbReference type="SUPFAM" id="SSF55073">
    <property type="entry name" value="Nucleotide cyclase"/>
    <property type="match status" value="1"/>
</dbReference>
<feature type="transmembrane region" description="Helical" evidence="1">
    <location>
        <begin position="201"/>
        <end position="218"/>
    </location>
</feature>
<dbReference type="Proteomes" id="UP000248544">
    <property type="component" value="Unassembled WGS sequence"/>
</dbReference>
<protein>
    <submittedName>
        <fullName evidence="4">GGDEF-domain containing protein</fullName>
    </submittedName>
</protein>
<feature type="transmembrane region" description="Helical" evidence="1">
    <location>
        <begin position="52"/>
        <end position="71"/>
    </location>
</feature>
<feature type="transmembrane region" description="Helical" evidence="1">
    <location>
        <begin position="18"/>
        <end position="40"/>
    </location>
</feature>
<comment type="caution">
    <text evidence="4">The sequence shown here is derived from an EMBL/GenBank/DDBJ whole genome shotgun (WGS) entry which is preliminary data.</text>
</comment>
<feature type="transmembrane region" description="Helical" evidence="1">
    <location>
        <begin position="125"/>
        <end position="144"/>
    </location>
</feature>
<keyword evidence="1" id="KW-0472">Membrane</keyword>
<feature type="domain" description="EAL" evidence="2">
    <location>
        <begin position="419"/>
        <end position="674"/>
    </location>
</feature>
<dbReference type="InterPro" id="IPR043128">
    <property type="entry name" value="Rev_trsase/Diguanyl_cyclase"/>
</dbReference>
<keyword evidence="1" id="KW-0812">Transmembrane</keyword>
<evidence type="ECO:0000256" key="1">
    <source>
        <dbReference type="SAM" id="Phobius"/>
    </source>
</evidence>
<feature type="transmembrane region" description="Helical" evidence="1">
    <location>
        <begin position="159"/>
        <end position="181"/>
    </location>
</feature>
<keyword evidence="1" id="KW-1133">Transmembrane helix</keyword>